<feature type="transmembrane region" description="Helical" evidence="5">
    <location>
        <begin position="295"/>
        <end position="315"/>
    </location>
</feature>
<name>A0A7I8VLJ5_9ANNE</name>
<feature type="transmembrane region" description="Helical" evidence="5">
    <location>
        <begin position="167"/>
        <end position="189"/>
    </location>
</feature>
<dbReference type="GO" id="GO:0015179">
    <property type="term" value="F:L-amino acid transmembrane transporter activity"/>
    <property type="evidence" value="ECO:0007669"/>
    <property type="project" value="TreeGrafter"/>
</dbReference>
<dbReference type="PIRSF" id="PIRSF006060">
    <property type="entry name" value="AA_transporter"/>
    <property type="match status" value="1"/>
</dbReference>
<evidence type="ECO:0000256" key="4">
    <source>
        <dbReference type="ARBA" id="ARBA00023136"/>
    </source>
</evidence>
<feature type="transmembrane region" description="Helical" evidence="5">
    <location>
        <begin position="45"/>
        <end position="68"/>
    </location>
</feature>
<keyword evidence="2 5" id="KW-0812">Transmembrane</keyword>
<organism evidence="6 7">
    <name type="scientific">Dimorphilus gyrociliatus</name>
    <dbReference type="NCBI Taxonomy" id="2664684"/>
    <lineage>
        <taxon>Eukaryota</taxon>
        <taxon>Metazoa</taxon>
        <taxon>Spiralia</taxon>
        <taxon>Lophotrochozoa</taxon>
        <taxon>Annelida</taxon>
        <taxon>Polychaeta</taxon>
        <taxon>Polychaeta incertae sedis</taxon>
        <taxon>Dinophilidae</taxon>
        <taxon>Dimorphilus</taxon>
    </lineage>
</organism>
<keyword evidence="7" id="KW-1185">Reference proteome</keyword>
<feature type="transmembrane region" description="Helical" evidence="5">
    <location>
        <begin position="12"/>
        <end position="33"/>
    </location>
</feature>
<comment type="subcellular location">
    <subcellularLocation>
        <location evidence="1">Membrane</location>
        <topology evidence="1">Multi-pass membrane protein</topology>
    </subcellularLocation>
</comment>
<dbReference type="EMBL" id="CAJFCJ010000007">
    <property type="protein sequence ID" value="CAD5117164.1"/>
    <property type="molecule type" value="Genomic_DNA"/>
</dbReference>
<dbReference type="Proteomes" id="UP000549394">
    <property type="component" value="Unassembled WGS sequence"/>
</dbReference>
<evidence type="ECO:0000313" key="6">
    <source>
        <dbReference type="EMBL" id="CAD5117164.1"/>
    </source>
</evidence>
<keyword evidence="3 5" id="KW-1133">Transmembrane helix</keyword>
<dbReference type="Gene3D" id="1.20.1740.10">
    <property type="entry name" value="Amino acid/polyamine transporter I"/>
    <property type="match status" value="1"/>
</dbReference>
<dbReference type="InterPro" id="IPR050598">
    <property type="entry name" value="AminoAcid_Transporter"/>
</dbReference>
<feature type="transmembrane region" description="Helical" evidence="5">
    <location>
        <begin position="201"/>
        <end position="226"/>
    </location>
</feature>
<dbReference type="InterPro" id="IPR002293">
    <property type="entry name" value="AA/rel_permease1"/>
</dbReference>
<comment type="caution">
    <text evidence="6">The sequence shown here is derived from an EMBL/GenBank/DDBJ whole genome shotgun (WGS) entry which is preliminary data.</text>
</comment>
<feature type="transmembrane region" description="Helical" evidence="5">
    <location>
        <begin position="128"/>
        <end position="147"/>
    </location>
</feature>
<dbReference type="GO" id="GO:0016020">
    <property type="term" value="C:membrane"/>
    <property type="evidence" value="ECO:0007669"/>
    <property type="project" value="UniProtKB-SubCell"/>
</dbReference>
<feature type="transmembrane region" description="Helical" evidence="5">
    <location>
        <begin position="246"/>
        <end position="274"/>
    </location>
</feature>
<dbReference type="AlphaFoldDB" id="A0A7I8VLJ5"/>
<evidence type="ECO:0000256" key="2">
    <source>
        <dbReference type="ARBA" id="ARBA00022692"/>
    </source>
</evidence>
<feature type="transmembrane region" description="Helical" evidence="5">
    <location>
        <begin position="321"/>
        <end position="345"/>
    </location>
</feature>
<dbReference type="PANTHER" id="PTHR11785:SF516">
    <property type="entry name" value="AMINO ACID PERMEASE_ SLC12A DOMAIN-CONTAINING PROTEIN"/>
    <property type="match status" value="1"/>
</dbReference>
<evidence type="ECO:0000256" key="5">
    <source>
        <dbReference type="SAM" id="Phobius"/>
    </source>
</evidence>
<sequence>MVEKEIKLQRRYGILHGVGVISGLVFGSGIYVAPTGILRQVNSGALALIIWLVSGILSFVGALCYAELGANAVKCLTFAKYVLEPIFDCGDVPMMADMFLAIIFCWFLVIINCFYVKWSARTQTSFTICGIIALLSIIITAVVHVSSEGKLNDPNFGLDKATVSAEKIVLAFYSTFWAYGGYQALNFIVDEIEKPKRNLPIAIGISAIISIVFYISINFAFIAVLGSETVANTVAVGSLFAKKMWGPLWFLISICISINLAGSFNSGLVIASRLTFIAGKKGDFGSAMSLVSIKYLSPVVAILTEGIVITLAILVRDIYLILNLSVFFNQASEALVFLGLIIWRFKKPTMDRPIKLPLPLLIFFVALLFLLLIVTAYSKPLHTVLGLAIFVSTGLGYYFIFVSWKNKPKSYLKLRHTVTVFLQKLFYAANEDTDDS</sequence>
<dbReference type="OrthoDB" id="6284555at2759"/>
<gene>
    <name evidence="6" type="ORF">DGYR_LOCUS5720</name>
</gene>
<accession>A0A7I8VLJ5</accession>
<proteinExistence type="predicted"/>
<evidence type="ECO:0000313" key="7">
    <source>
        <dbReference type="Proteomes" id="UP000549394"/>
    </source>
</evidence>
<dbReference type="Pfam" id="PF13520">
    <property type="entry name" value="AA_permease_2"/>
    <property type="match status" value="1"/>
</dbReference>
<feature type="transmembrane region" description="Helical" evidence="5">
    <location>
        <begin position="98"/>
        <end position="116"/>
    </location>
</feature>
<dbReference type="PANTHER" id="PTHR11785">
    <property type="entry name" value="AMINO ACID TRANSPORTER"/>
    <property type="match status" value="1"/>
</dbReference>
<keyword evidence="4 5" id="KW-0472">Membrane</keyword>
<feature type="transmembrane region" description="Helical" evidence="5">
    <location>
        <begin position="357"/>
        <end position="378"/>
    </location>
</feature>
<evidence type="ECO:0000256" key="1">
    <source>
        <dbReference type="ARBA" id="ARBA00004141"/>
    </source>
</evidence>
<reference evidence="6 7" key="1">
    <citation type="submission" date="2020-08" db="EMBL/GenBank/DDBJ databases">
        <authorList>
            <person name="Hejnol A."/>
        </authorList>
    </citation>
    <scope>NUCLEOTIDE SEQUENCE [LARGE SCALE GENOMIC DNA]</scope>
</reference>
<feature type="transmembrane region" description="Helical" evidence="5">
    <location>
        <begin position="384"/>
        <end position="404"/>
    </location>
</feature>
<protein>
    <submittedName>
        <fullName evidence="6">DgyrCDS5967</fullName>
    </submittedName>
</protein>
<evidence type="ECO:0000256" key="3">
    <source>
        <dbReference type="ARBA" id="ARBA00022989"/>
    </source>
</evidence>